<dbReference type="EMBL" id="CP094669">
    <property type="protein sequence ID" value="UOG73459.1"/>
    <property type="molecule type" value="Genomic_DNA"/>
</dbReference>
<protein>
    <recommendedName>
        <fullName evidence="3">Gliding motility-associated protein GldM C-terminal domain-containing protein</fullName>
    </recommendedName>
</protein>
<dbReference type="Proteomes" id="UP000831113">
    <property type="component" value="Chromosome"/>
</dbReference>
<keyword evidence="2" id="KW-1185">Reference proteome</keyword>
<organism evidence="1 2">
    <name type="scientific">Hymenobacter tibetensis</name>
    <dbReference type="NCBI Taxonomy" id="497967"/>
    <lineage>
        <taxon>Bacteria</taxon>
        <taxon>Pseudomonadati</taxon>
        <taxon>Bacteroidota</taxon>
        <taxon>Cytophagia</taxon>
        <taxon>Cytophagales</taxon>
        <taxon>Hymenobacteraceae</taxon>
        <taxon>Hymenobacter</taxon>
    </lineage>
</organism>
<accession>A0ABY4CT81</accession>
<name>A0ABY4CT81_9BACT</name>
<evidence type="ECO:0008006" key="3">
    <source>
        <dbReference type="Google" id="ProtNLM"/>
    </source>
</evidence>
<gene>
    <name evidence="1" type="ORF">MTX78_15140</name>
</gene>
<reference evidence="1 2" key="1">
    <citation type="submission" date="2022-03" db="EMBL/GenBank/DDBJ databases">
        <title>Hymenobactersp. isolated from the air.</title>
        <authorList>
            <person name="Won M."/>
            <person name="Kwon S.-W."/>
        </authorList>
    </citation>
    <scope>NUCLEOTIDE SEQUENCE [LARGE SCALE GENOMIC DNA]</scope>
    <source>
        <strain evidence="1 2">KACC 21982</strain>
    </source>
</reference>
<dbReference type="RefSeq" id="WP_243795989.1">
    <property type="nucleotide sequence ID" value="NZ_CP094669.1"/>
</dbReference>
<evidence type="ECO:0000313" key="2">
    <source>
        <dbReference type="Proteomes" id="UP000831113"/>
    </source>
</evidence>
<sequence>MKKLISKIRILLFLMLFILINHEKARSQDFLTGAAILTASSKVTTALGNLSPQLGYAGASVASGAITQLGQLTNDLKALLGQNVNAPITSMSFEIQNLARQVTTAITQLDAVLDKQRNCGIKDIENLISTVSTVALQLKEGVPLIDAAKPRFNYFSFDGHTPGTVPKEGGQATLIGFKLWPEPTVRPVVELLNETRTAVLGTLTAARGSSNDEISVRIPKAILTRHAGQCLYIRVMPKEIRGSLFWKEVVTINEVTRAMCIPSARVTSLQIRAAIEYSCPSVSRTTLPAEGFYFENNDPVLERQVSETRGISVPEGCRIISLTPTQQNITRHFRNASFAFTDKSITANAHLGDAEDFNPPIGPRVVTSHAVWSYSVVPNIECNSNTPVSDPLVESSFVPMGESITRLSVTLPKNCNIPTSNVRFEVWKKHGNEKPTKIHETAWIPAGQAGVTNTANSDYAKLAISLQYNPGVLGGTAQVFITVTAPNCGY</sequence>
<evidence type="ECO:0000313" key="1">
    <source>
        <dbReference type="EMBL" id="UOG73459.1"/>
    </source>
</evidence>
<proteinExistence type="predicted"/>